<protein>
    <submittedName>
        <fullName evidence="4">CC167 protein</fullName>
    </submittedName>
</protein>
<proteinExistence type="predicted"/>
<dbReference type="WBParaSite" id="NBR_0001555101-mRNA-1">
    <property type="protein sequence ID" value="NBR_0001555101-mRNA-1"/>
    <property type="gene ID" value="NBR_0001555101"/>
</dbReference>
<dbReference type="EMBL" id="UYSL01021786">
    <property type="protein sequence ID" value="VDL79146.1"/>
    <property type="molecule type" value="Genomic_DNA"/>
</dbReference>
<keyword evidence="1" id="KW-0175">Coiled coil</keyword>
<accession>A0A0N4YFL1</accession>
<gene>
    <name evidence="2" type="ORF">NBR_LOCUS15552</name>
</gene>
<evidence type="ECO:0000313" key="2">
    <source>
        <dbReference type="EMBL" id="VDL79146.1"/>
    </source>
</evidence>
<reference evidence="2 3" key="2">
    <citation type="submission" date="2018-11" db="EMBL/GenBank/DDBJ databases">
        <authorList>
            <consortium name="Pathogen Informatics"/>
        </authorList>
    </citation>
    <scope>NUCLEOTIDE SEQUENCE [LARGE SCALE GENOMIC DNA]</scope>
</reference>
<dbReference type="Proteomes" id="UP000271162">
    <property type="component" value="Unassembled WGS sequence"/>
</dbReference>
<evidence type="ECO:0000313" key="3">
    <source>
        <dbReference type="Proteomes" id="UP000271162"/>
    </source>
</evidence>
<feature type="coiled-coil region" evidence="1">
    <location>
        <begin position="18"/>
        <end position="77"/>
    </location>
</feature>
<keyword evidence="3" id="KW-1185">Reference proteome</keyword>
<dbReference type="AlphaFoldDB" id="A0A0N4YFL1"/>
<evidence type="ECO:0000313" key="4">
    <source>
        <dbReference type="WBParaSite" id="NBR_0001555101-mRNA-1"/>
    </source>
</evidence>
<name>A0A0N4YFL1_NIPBR</name>
<sequence>MKTPADKYSLVYKLQLELQEAKQEYYDVKAQCREEQARGQAKVDHLLWQLMHLTNSIKNAEEELDRIHREIEKMNALIRQKGLENEFKLWKSKRYNLDSDTK</sequence>
<evidence type="ECO:0000256" key="1">
    <source>
        <dbReference type="SAM" id="Coils"/>
    </source>
</evidence>
<organism evidence="4">
    <name type="scientific">Nippostrongylus brasiliensis</name>
    <name type="common">Rat hookworm</name>
    <dbReference type="NCBI Taxonomy" id="27835"/>
    <lineage>
        <taxon>Eukaryota</taxon>
        <taxon>Metazoa</taxon>
        <taxon>Ecdysozoa</taxon>
        <taxon>Nematoda</taxon>
        <taxon>Chromadorea</taxon>
        <taxon>Rhabditida</taxon>
        <taxon>Rhabditina</taxon>
        <taxon>Rhabditomorpha</taxon>
        <taxon>Strongyloidea</taxon>
        <taxon>Heligmosomidae</taxon>
        <taxon>Nippostrongylus</taxon>
    </lineage>
</organism>
<reference evidence="4" key="1">
    <citation type="submission" date="2017-02" db="UniProtKB">
        <authorList>
            <consortium name="WormBaseParasite"/>
        </authorList>
    </citation>
    <scope>IDENTIFICATION</scope>
</reference>